<accession>A0A4Y1ZGE2</accession>
<feature type="compositionally biased region" description="Basic and acidic residues" evidence="1">
    <location>
        <begin position="12"/>
        <end position="21"/>
    </location>
</feature>
<feature type="compositionally biased region" description="Polar residues" evidence="1">
    <location>
        <begin position="1"/>
        <end position="11"/>
    </location>
</feature>
<name>A0A4Y1ZGE2_9BACL</name>
<organism evidence="2 3">
    <name type="scientific">Sporolactobacillus inulinus</name>
    <dbReference type="NCBI Taxonomy" id="2078"/>
    <lineage>
        <taxon>Bacteria</taxon>
        <taxon>Bacillati</taxon>
        <taxon>Bacillota</taxon>
        <taxon>Bacilli</taxon>
        <taxon>Bacillales</taxon>
        <taxon>Sporolactobacillaceae</taxon>
        <taxon>Sporolactobacillus</taxon>
    </lineage>
</organism>
<gene>
    <name evidence="2" type="ORF">NBRC111894_3761</name>
</gene>
<proteinExistence type="predicted"/>
<comment type="caution">
    <text evidence="2">The sequence shown here is derived from an EMBL/GenBank/DDBJ whole genome shotgun (WGS) entry which is preliminary data.</text>
</comment>
<dbReference type="Proteomes" id="UP000319716">
    <property type="component" value="Unassembled WGS sequence"/>
</dbReference>
<evidence type="ECO:0000313" key="3">
    <source>
        <dbReference type="Proteomes" id="UP000319716"/>
    </source>
</evidence>
<protein>
    <submittedName>
        <fullName evidence="2">Uncharacterized protein</fullName>
    </submittedName>
</protein>
<dbReference type="EMBL" id="BEXB01000042">
    <property type="protein sequence ID" value="GAY78207.1"/>
    <property type="molecule type" value="Genomic_DNA"/>
</dbReference>
<dbReference type="AlphaFoldDB" id="A0A4Y1ZGE2"/>
<sequence length="45" mass="5305">MNQIRKNQQKSIVREPQKPRNDYFSAKNLPLSRRTKGKCKEGSDE</sequence>
<evidence type="ECO:0000313" key="2">
    <source>
        <dbReference type="EMBL" id="GAY78207.1"/>
    </source>
</evidence>
<reference evidence="2 3" key="1">
    <citation type="submission" date="2017-11" db="EMBL/GenBank/DDBJ databases">
        <title>Draft Genome Sequence of Sporolactobacillus inulinus NBRC 111894 Isolated from Koso, a Japanese Sugar-Vegetable Fermented Beverage.</title>
        <authorList>
            <person name="Chiou T.Y."/>
            <person name="Oshima K."/>
            <person name="Suda W."/>
            <person name="Hattori M."/>
            <person name="Takahashi T."/>
        </authorList>
    </citation>
    <scope>NUCLEOTIDE SEQUENCE [LARGE SCALE GENOMIC DNA]</scope>
    <source>
        <strain evidence="2 3">NBRC111894</strain>
    </source>
</reference>
<feature type="region of interest" description="Disordered" evidence="1">
    <location>
        <begin position="1"/>
        <end position="45"/>
    </location>
</feature>
<evidence type="ECO:0000256" key="1">
    <source>
        <dbReference type="SAM" id="MobiDB-lite"/>
    </source>
</evidence>